<accession>C6LFE2</accession>
<reference evidence="1" key="1">
    <citation type="submission" date="2009-07" db="EMBL/GenBank/DDBJ databases">
        <authorList>
            <person name="Weinstock G."/>
            <person name="Sodergren E."/>
            <person name="Clifton S."/>
            <person name="Fulton L."/>
            <person name="Fulton B."/>
            <person name="Courtney L."/>
            <person name="Fronick C."/>
            <person name="Harrison M."/>
            <person name="Strong C."/>
            <person name="Farmer C."/>
            <person name="Delahaunty K."/>
            <person name="Markovic C."/>
            <person name="Hall O."/>
            <person name="Minx P."/>
            <person name="Tomlinson C."/>
            <person name="Mitreva M."/>
            <person name="Nelson J."/>
            <person name="Hou S."/>
            <person name="Wollam A."/>
            <person name="Pepin K.H."/>
            <person name="Johnson M."/>
            <person name="Bhonagiri V."/>
            <person name="Nash W.E."/>
            <person name="Warren W."/>
            <person name="Chinwalla A."/>
            <person name="Mardis E.R."/>
            <person name="Wilson R.K."/>
        </authorList>
    </citation>
    <scope>NUCLEOTIDE SEQUENCE [LARGE SCALE GENOMIC DNA]</scope>
    <source>
        <strain evidence="1">DSM 14469</strain>
    </source>
</reference>
<dbReference type="EMBL" id="ACCL02000010">
    <property type="protein sequence ID" value="EET60527.1"/>
    <property type="molecule type" value="Genomic_DNA"/>
</dbReference>
<gene>
    <name evidence="1" type="ORF">BRYFOR_07344</name>
</gene>
<evidence type="ECO:0000313" key="1">
    <source>
        <dbReference type="EMBL" id="EET60527.1"/>
    </source>
</evidence>
<protein>
    <submittedName>
        <fullName evidence="1">Uncharacterized protein</fullName>
    </submittedName>
</protein>
<keyword evidence="2" id="KW-1185">Reference proteome</keyword>
<sequence length="61" mass="7150">MLQSFQRFIVIKPVAGITDCLWLQQPDFIIPVKRAHADTGQRRYLFYRSHLLFLLSPTSSE</sequence>
<proteinExistence type="predicted"/>
<dbReference type="Proteomes" id="UP000005561">
    <property type="component" value="Unassembled WGS sequence"/>
</dbReference>
<organism evidence="1 2">
    <name type="scientific">Marvinbryantia formatexigens DSM 14469</name>
    <dbReference type="NCBI Taxonomy" id="478749"/>
    <lineage>
        <taxon>Bacteria</taxon>
        <taxon>Bacillati</taxon>
        <taxon>Bacillota</taxon>
        <taxon>Clostridia</taxon>
        <taxon>Lachnospirales</taxon>
        <taxon>Lachnospiraceae</taxon>
        <taxon>Marvinbryantia</taxon>
    </lineage>
</organism>
<comment type="caution">
    <text evidence="1">The sequence shown here is derived from an EMBL/GenBank/DDBJ whole genome shotgun (WGS) entry which is preliminary data.</text>
</comment>
<dbReference type="AlphaFoldDB" id="C6LFE2"/>
<evidence type="ECO:0000313" key="2">
    <source>
        <dbReference type="Proteomes" id="UP000005561"/>
    </source>
</evidence>
<name>C6LFE2_9FIRM</name>